<evidence type="ECO:0000313" key="3">
    <source>
        <dbReference type="EMBL" id="NHM14962.1"/>
    </source>
</evidence>
<accession>A0A9E6MQD2</accession>
<dbReference type="Proteomes" id="UP000636394">
    <property type="component" value="Unassembled WGS sequence"/>
</dbReference>
<name>A0A9E6MQD2_9ACTN</name>
<dbReference type="RefSeq" id="WP_166340455.1">
    <property type="nucleotide sequence ID" value="NZ_CP072829.1"/>
</dbReference>
<feature type="transmembrane region" description="Helical" evidence="2">
    <location>
        <begin position="42"/>
        <end position="61"/>
    </location>
</feature>
<dbReference type="EMBL" id="WPCR01000016">
    <property type="protein sequence ID" value="NHM14962.1"/>
    <property type="molecule type" value="Genomic_DNA"/>
</dbReference>
<evidence type="ECO:0000313" key="6">
    <source>
        <dbReference type="Proteomes" id="UP000671910"/>
    </source>
</evidence>
<keyword evidence="2" id="KW-0472">Membrane</keyword>
<keyword evidence="5" id="KW-1185">Reference proteome</keyword>
<evidence type="ECO:0000256" key="1">
    <source>
        <dbReference type="SAM" id="MobiDB-lite"/>
    </source>
</evidence>
<reference evidence="3 5" key="1">
    <citation type="submission" date="2019-11" db="EMBL/GenBank/DDBJ databases">
        <title>Eggerthellaceae novel genus isolated from the rectal contents of marmort.</title>
        <authorList>
            <person name="Zhang G."/>
        </authorList>
    </citation>
    <scope>NUCLEOTIDE SEQUENCE [LARGE SCALE GENOMIC DNA]</scope>
    <source>
        <strain evidence="5">zg-886</strain>
        <strain evidence="3">Zg-886</strain>
    </source>
</reference>
<dbReference type="Proteomes" id="UP000671910">
    <property type="component" value="Chromosome"/>
</dbReference>
<feature type="region of interest" description="Disordered" evidence="1">
    <location>
        <begin position="1"/>
        <end position="21"/>
    </location>
</feature>
<dbReference type="Pfam" id="PF10031">
    <property type="entry name" value="DUF2273"/>
    <property type="match status" value="1"/>
</dbReference>
<dbReference type="InterPro" id="IPR018730">
    <property type="entry name" value="DUF2273"/>
</dbReference>
<evidence type="ECO:0000256" key="2">
    <source>
        <dbReference type="SAM" id="Phobius"/>
    </source>
</evidence>
<feature type="transmembrane region" description="Helical" evidence="2">
    <location>
        <begin position="67"/>
        <end position="86"/>
    </location>
</feature>
<keyword evidence="2" id="KW-1133">Transmembrane helix</keyword>
<proteinExistence type="predicted"/>
<gene>
    <name evidence="3" type="ORF">GMI68_09390</name>
    <name evidence="4" type="ORF">J7S26_06550</name>
</gene>
<organism evidence="4 6">
    <name type="scientific">Xiamenia xianingshaonis</name>
    <dbReference type="NCBI Taxonomy" id="2682776"/>
    <lineage>
        <taxon>Bacteria</taxon>
        <taxon>Bacillati</taxon>
        <taxon>Actinomycetota</taxon>
        <taxon>Coriobacteriia</taxon>
        <taxon>Eggerthellales</taxon>
        <taxon>Eggerthellaceae</taxon>
        <taxon>Xiamenia</taxon>
    </lineage>
</organism>
<dbReference type="EMBL" id="CP072829">
    <property type="protein sequence ID" value="QTU84019.1"/>
    <property type="molecule type" value="Genomic_DNA"/>
</dbReference>
<dbReference type="AlphaFoldDB" id="A0A9E6MQD2"/>
<reference evidence="4" key="2">
    <citation type="submission" date="2021-04" db="EMBL/GenBank/DDBJ databases">
        <title>Novel species in family Eggerthellaceae.</title>
        <authorList>
            <person name="Zhang G."/>
        </authorList>
    </citation>
    <scope>NUCLEOTIDE SEQUENCE</scope>
    <source>
        <strain evidence="4">Zg-886</strain>
    </source>
</reference>
<evidence type="ECO:0000313" key="4">
    <source>
        <dbReference type="EMBL" id="QTU84019.1"/>
    </source>
</evidence>
<evidence type="ECO:0000313" key="5">
    <source>
        <dbReference type="Proteomes" id="UP000636394"/>
    </source>
</evidence>
<keyword evidence="2" id="KW-0812">Transmembrane</keyword>
<protein>
    <submittedName>
        <fullName evidence="4">DUF2273 domain-containing protein</fullName>
    </submittedName>
</protein>
<sequence length="98" mass="10416">MSDVPPPLPPDRDAPAAPPKSGVWPALRAAVSRMAQGHFHTLLYAAFGLIAALLILFAGFWQALLVIGLVAIGAAIGLYQDGNAFLRMLVARLLKRLS</sequence>
<dbReference type="KEGG" id="ebz:J7S26_06550"/>